<gene>
    <name evidence="1" type="ORF">SS50377_15679</name>
    <name evidence="2" type="ORF">SS50377_21832</name>
</gene>
<dbReference type="AlphaFoldDB" id="V6LKW0"/>
<dbReference type="Proteomes" id="UP000018208">
    <property type="component" value="Unassembled WGS sequence"/>
</dbReference>
<organism evidence="1">
    <name type="scientific">Spironucleus salmonicida</name>
    <dbReference type="NCBI Taxonomy" id="348837"/>
    <lineage>
        <taxon>Eukaryota</taxon>
        <taxon>Metamonada</taxon>
        <taxon>Diplomonadida</taxon>
        <taxon>Hexamitidae</taxon>
        <taxon>Hexamitinae</taxon>
        <taxon>Spironucleus</taxon>
    </lineage>
</organism>
<keyword evidence="3" id="KW-1185">Reference proteome</keyword>
<protein>
    <submittedName>
        <fullName evidence="1">Uncharacterized protein</fullName>
    </submittedName>
</protein>
<evidence type="ECO:0000313" key="1">
    <source>
        <dbReference type="EMBL" id="EST44376.1"/>
    </source>
</evidence>
<proteinExistence type="predicted"/>
<dbReference type="EMBL" id="KI546116">
    <property type="protein sequence ID" value="EST44376.1"/>
    <property type="molecule type" value="Genomic_DNA"/>
</dbReference>
<name>V6LKW0_9EUKA</name>
<accession>V6LKW0</accession>
<dbReference type="VEuPathDB" id="GiardiaDB:SS50377_21832"/>
<dbReference type="EMBL" id="AUWU02000002">
    <property type="protein sequence ID" value="KAH0576269.1"/>
    <property type="molecule type" value="Genomic_DNA"/>
</dbReference>
<reference evidence="1 2" key="1">
    <citation type="journal article" date="2014" name="PLoS Genet.">
        <title>The Genome of Spironucleus salmonicida Highlights a Fish Pathogen Adapted to Fluctuating Environments.</title>
        <authorList>
            <person name="Xu F."/>
            <person name="Jerlstrom-Hultqvist J."/>
            <person name="Einarsson E."/>
            <person name="Astvaldsson A."/>
            <person name="Svard S.G."/>
            <person name="Andersson J.O."/>
        </authorList>
    </citation>
    <scope>NUCLEOTIDE SEQUENCE</scope>
    <source>
        <strain evidence="2">ATCC 50377</strain>
    </source>
</reference>
<evidence type="ECO:0000313" key="2">
    <source>
        <dbReference type="EMBL" id="KAH0576269.1"/>
    </source>
</evidence>
<reference evidence="2" key="2">
    <citation type="submission" date="2020-12" db="EMBL/GenBank/DDBJ databases">
        <title>New Spironucleus salmonicida genome in near-complete chromosomes.</title>
        <authorList>
            <person name="Xu F."/>
            <person name="Kurt Z."/>
            <person name="Jimenez-Gonzalez A."/>
            <person name="Astvaldsson A."/>
            <person name="Andersson J.O."/>
            <person name="Svard S.G."/>
        </authorList>
    </citation>
    <scope>NUCLEOTIDE SEQUENCE</scope>
    <source>
        <strain evidence="2">ATCC 50377</strain>
    </source>
</reference>
<sequence length="70" mass="7820">MFRQEDVQVFLRRNFPGLKLAHTTKSLLADLANLVAAAVLLRTVPSVRKRQRVEAGPADVQRAIDLVLPE</sequence>
<evidence type="ECO:0000313" key="3">
    <source>
        <dbReference type="Proteomes" id="UP000018208"/>
    </source>
</evidence>